<comment type="caution">
    <text evidence="2">The sequence shown here is derived from an EMBL/GenBank/DDBJ whole genome shotgun (WGS) entry which is preliminary data.</text>
</comment>
<accession>A0ABS3RDN3</accession>
<evidence type="ECO:0000313" key="3">
    <source>
        <dbReference type="Proteomes" id="UP000666915"/>
    </source>
</evidence>
<proteinExistence type="predicted"/>
<dbReference type="Pfam" id="PF01872">
    <property type="entry name" value="RibD_C"/>
    <property type="match status" value="1"/>
</dbReference>
<dbReference type="Gene3D" id="3.40.430.10">
    <property type="entry name" value="Dihydrofolate Reductase, subunit A"/>
    <property type="match status" value="1"/>
</dbReference>
<organism evidence="2 3">
    <name type="scientific">Actinomadura nitritigenes</name>
    <dbReference type="NCBI Taxonomy" id="134602"/>
    <lineage>
        <taxon>Bacteria</taxon>
        <taxon>Bacillati</taxon>
        <taxon>Actinomycetota</taxon>
        <taxon>Actinomycetes</taxon>
        <taxon>Streptosporangiales</taxon>
        <taxon>Thermomonosporaceae</taxon>
        <taxon>Actinomadura</taxon>
    </lineage>
</organism>
<dbReference type="InterPro" id="IPR002734">
    <property type="entry name" value="RibDG_C"/>
</dbReference>
<protein>
    <submittedName>
        <fullName evidence="2">Dihydrofolate reductase family protein</fullName>
    </submittedName>
</protein>
<name>A0ABS3RDN3_9ACTN</name>
<dbReference type="Proteomes" id="UP000666915">
    <property type="component" value="Unassembled WGS sequence"/>
</dbReference>
<dbReference type="SUPFAM" id="SSF53597">
    <property type="entry name" value="Dihydrofolate reductase-like"/>
    <property type="match status" value="1"/>
</dbReference>
<evidence type="ECO:0000313" key="2">
    <source>
        <dbReference type="EMBL" id="MBO2444271.1"/>
    </source>
</evidence>
<sequence length="189" mass="20957">MRELVVDMFSTVDGYGGGGPRPKAYWGYEGPGLFDWIHGQLEQEHVTLMGAETYRRMAEIVATGDDPTFPRMTELPKVVFSKSLRLPLAWANTTLVDEPLETAVPRLKAMEDGLPMRTIGSPSLVRSLFTLGLVDRVRVMLFPMIHGAEGEEPVFAELPALDLDLATTTVIDDRLVLLDYRVAGDQPPE</sequence>
<feature type="domain" description="Bacterial bifunctional deaminase-reductase C-terminal" evidence="1">
    <location>
        <begin position="4"/>
        <end position="176"/>
    </location>
</feature>
<dbReference type="InterPro" id="IPR024072">
    <property type="entry name" value="DHFR-like_dom_sf"/>
</dbReference>
<keyword evidence="3" id="KW-1185">Reference proteome</keyword>
<dbReference type="EMBL" id="JAGEOK010000043">
    <property type="protein sequence ID" value="MBO2444271.1"/>
    <property type="molecule type" value="Genomic_DNA"/>
</dbReference>
<reference evidence="2 3" key="1">
    <citation type="submission" date="2021-03" db="EMBL/GenBank/DDBJ databases">
        <authorList>
            <person name="Kanchanasin P."/>
            <person name="Saeng-In P."/>
            <person name="Phongsopitanun W."/>
            <person name="Yuki M."/>
            <person name="Kudo T."/>
            <person name="Ohkuma M."/>
            <person name="Tanasupawat S."/>
        </authorList>
    </citation>
    <scope>NUCLEOTIDE SEQUENCE [LARGE SCALE GENOMIC DNA]</scope>
    <source>
        <strain evidence="2 3">L46</strain>
    </source>
</reference>
<gene>
    <name evidence="2" type="ORF">J4557_42805</name>
</gene>
<evidence type="ECO:0000259" key="1">
    <source>
        <dbReference type="Pfam" id="PF01872"/>
    </source>
</evidence>
<dbReference type="RefSeq" id="WP_208272557.1">
    <property type="nucleotide sequence ID" value="NZ_BAAAGM010000028.1"/>
</dbReference>